<dbReference type="PROSITE" id="PS51257">
    <property type="entry name" value="PROKAR_LIPOPROTEIN"/>
    <property type="match status" value="1"/>
</dbReference>
<dbReference type="RefSeq" id="WP_232594780.1">
    <property type="nucleotide sequence ID" value="NZ_BSPD01000045.1"/>
</dbReference>
<dbReference type="InterPro" id="IPR052956">
    <property type="entry name" value="Mesenchyme-surface_protein"/>
</dbReference>
<dbReference type="EMBL" id="BSPD01000045">
    <property type="protein sequence ID" value="GLS26341.1"/>
    <property type="molecule type" value="Genomic_DNA"/>
</dbReference>
<accession>A0AA37T5X2</accession>
<feature type="domain" description="Choice-of-anchor I" evidence="3">
    <location>
        <begin position="962"/>
        <end position="1120"/>
    </location>
</feature>
<dbReference type="SUPFAM" id="SSF75011">
    <property type="entry name" value="3-carboxy-cis,cis-mucoante lactonizing enzyme"/>
    <property type="match status" value="1"/>
</dbReference>
<gene>
    <name evidence="5" type="ORF">GCM10007877_20560</name>
</gene>
<evidence type="ECO:0000256" key="1">
    <source>
        <dbReference type="SAM" id="MobiDB-lite"/>
    </source>
</evidence>
<dbReference type="InterPro" id="IPR027372">
    <property type="entry name" value="Phytase-like_dom"/>
</dbReference>
<feature type="region of interest" description="Disordered" evidence="1">
    <location>
        <begin position="128"/>
        <end position="164"/>
    </location>
</feature>
<proteinExistence type="predicted"/>
<reference evidence="5 6" key="1">
    <citation type="journal article" date="2014" name="Int. J. Syst. Evol. Microbiol.">
        <title>Complete genome sequence of Corynebacterium casei LMG S-19264T (=DSM 44701T), isolated from a smear-ripened cheese.</title>
        <authorList>
            <consortium name="US DOE Joint Genome Institute (JGI-PGF)"/>
            <person name="Walter F."/>
            <person name="Albersmeier A."/>
            <person name="Kalinowski J."/>
            <person name="Ruckert C."/>
        </authorList>
    </citation>
    <scope>NUCLEOTIDE SEQUENCE [LARGE SCALE GENOMIC DNA]</scope>
    <source>
        <strain evidence="5 6">NBRC 110095</strain>
    </source>
</reference>
<dbReference type="NCBIfam" id="NF038117">
    <property type="entry name" value="choice_anch_I"/>
    <property type="match status" value="1"/>
</dbReference>
<dbReference type="Pfam" id="PF23657">
    <property type="entry name" value="DUF7151"/>
    <property type="match status" value="1"/>
</dbReference>
<dbReference type="PANTHER" id="PTHR46928">
    <property type="entry name" value="MESENCHYME-SPECIFIC CELL SURFACE GLYCOPROTEIN"/>
    <property type="match status" value="1"/>
</dbReference>
<dbReference type="Gene3D" id="2.130.10.10">
    <property type="entry name" value="YVTN repeat-like/Quinoprotein amine dehydrogenase"/>
    <property type="match status" value="1"/>
</dbReference>
<evidence type="ECO:0008006" key="7">
    <source>
        <dbReference type="Google" id="ProtNLM"/>
    </source>
</evidence>
<evidence type="ECO:0000259" key="4">
    <source>
        <dbReference type="Pfam" id="PF23657"/>
    </source>
</evidence>
<evidence type="ECO:0000313" key="5">
    <source>
        <dbReference type="EMBL" id="GLS26341.1"/>
    </source>
</evidence>
<keyword evidence="6" id="KW-1185">Reference proteome</keyword>
<dbReference type="InterPro" id="IPR015943">
    <property type="entry name" value="WD40/YVTN_repeat-like_dom_sf"/>
</dbReference>
<dbReference type="InterPro" id="IPR055188">
    <property type="entry name" value="Choice_anch_I"/>
</dbReference>
<dbReference type="InterPro" id="IPR055575">
    <property type="entry name" value="DUF7151"/>
</dbReference>
<evidence type="ECO:0000259" key="3">
    <source>
        <dbReference type="Pfam" id="PF22494"/>
    </source>
</evidence>
<feature type="domain" description="Choice-of-anchor I" evidence="3">
    <location>
        <begin position="610"/>
        <end position="905"/>
    </location>
</feature>
<dbReference type="AlphaFoldDB" id="A0AA37T5X2"/>
<feature type="domain" description="DUF7151" evidence="4">
    <location>
        <begin position="37"/>
        <end position="83"/>
    </location>
</feature>
<dbReference type="Proteomes" id="UP001156870">
    <property type="component" value="Unassembled WGS sequence"/>
</dbReference>
<feature type="domain" description="Phytase-like" evidence="2">
    <location>
        <begin position="218"/>
        <end position="571"/>
    </location>
</feature>
<protein>
    <recommendedName>
        <fullName evidence="7">Alkaline phosphatase</fullName>
    </recommendedName>
</protein>
<organism evidence="5 6">
    <name type="scientific">Marinibactrum halimedae</name>
    <dbReference type="NCBI Taxonomy" id="1444977"/>
    <lineage>
        <taxon>Bacteria</taxon>
        <taxon>Pseudomonadati</taxon>
        <taxon>Pseudomonadota</taxon>
        <taxon>Gammaproteobacteria</taxon>
        <taxon>Cellvibrionales</taxon>
        <taxon>Cellvibrionaceae</taxon>
        <taxon>Marinibactrum</taxon>
    </lineage>
</organism>
<dbReference type="Pfam" id="PF22494">
    <property type="entry name" value="choice_anch_I"/>
    <property type="match status" value="2"/>
</dbReference>
<evidence type="ECO:0000313" key="6">
    <source>
        <dbReference type="Proteomes" id="UP001156870"/>
    </source>
</evidence>
<dbReference type="Pfam" id="PF13449">
    <property type="entry name" value="Phytase-like"/>
    <property type="match status" value="1"/>
</dbReference>
<dbReference type="SUPFAM" id="SSF50960">
    <property type="entry name" value="TolB, C-terminal domain"/>
    <property type="match status" value="1"/>
</dbReference>
<sequence length="1124" mass="120691">MHFQSKKVSLAISLAIALAGCSGDDGGSGSDGSNGLNSLISQTTLAAGNVNCTFGGVQIDSGIDTDSDGNLSNTEINDTSYLCRTEDSPETMAVLENLSRLSAQPLALPQGELGEVTFNNDATVSLSTVTSSTTTSSTTTSSTTTSSTTTSSTTTSSIAASSTATSAQKTGNTISFTTGFGSGAYHKPGESQSVFYTITDRGPNIACDDSGDIIDIEGFCGEGNDDFKIFPMPNYTPKIIQWSLTEIDGQPSASILQEIPLKNQNGDVITGLTNNLIATNTELSFGADSQKIEFDNEGVDPEALVKLQDGTFWISEEYGPSLLHIAADGTILERVVPESVADDLADANYPITGGLPDIFKTRKLNRGIESLALSPNEDFLYFIMQSPLANPTLDAYKNSRNVRLLKIVLNEDGTLGDLAGEYIYVMDRPQTFGLTGLGGDENRSKFTDVKISEMVALDENRLLVLERISQTTKLYEIDLTTGDNILNTTVGSNSVNNNTISNNAVSTNESPTPKTLEEAFDLASIGAAPVAKALAFNTLTDLTEDVTVPKKIEGIALLNDDVMLLINDNDFGIEGDETEIIAVNRSKMNTEAVASQKIQLSAIATYTTDLEEKEGAAEIVAYDASRTRVFVVNAVDGSVDVLSANNIQAGQLSKITTLNLRGDMSNFTIGNANSVSVNGTLLAVAVENDNKQENGFVAFYDINNDIPEFIKAVSVGALPDMVTFTPDGSKAIVACEGEPSDDYNIDPEGSIAIISITNNTPEDTASLISFTDYNEGGNRAEELSSEVRIFGPNASVAQDLEPEYIAISEDSSTAYVSLQENNALLIINLNNNQIIDILPLGTKDFSVRGNQIDASDKDDQVQFGSYQQVVGLYQPDAIATYSTHDMQWILTANEGDAREYWFDAEGNTPEEQETYCMNNSAVDFDEDDGCLAFTEEYRLEDFTENKGAMLDAEHPEWEAAMDTSLLGRLKVTNTLGDTDNDGDIDIIHNYGARSFSIWHETYGLVYDSGDDFGKIAAGRKGNAFNDNDKRSDDKGAEPEAIVVGEAFNRTYAFIAAERSDDIYIYDITSPFGVQFIDIANNEGDEAPEGMTFVSAQDSPTGNPLVIVANEDSGTTTVYEVNLSH</sequence>
<evidence type="ECO:0000259" key="2">
    <source>
        <dbReference type="Pfam" id="PF13449"/>
    </source>
</evidence>
<dbReference type="PANTHER" id="PTHR46928:SF1">
    <property type="entry name" value="MESENCHYME-SPECIFIC CELL SURFACE GLYCOPROTEIN"/>
    <property type="match status" value="1"/>
</dbReference>
<name>A0AA37T5X2_9GAMM</name>
<comment type="caution">
    <text evidence="5">The sequence shown here is derived from an EMBL/GenBank/DDBJ whole genome shotgun (WGS) entry which is preliminary data.</text>
</comment>